<evidence type="ECO:0000256" key="2">
    <source>
        <dbReference type="SAM" id="Phobius"/>
    </source>
</evidence>
<evidence type="ECO:0000256" key="1">
    <source>
        <dbReference type="SAM" id="MobiDB-lite"/>
    </source>
</evidence>
<feature type="transmembrane region" description="Helical" evidence="2">
    <location>
        <begin position="98"/>
        <end position="120"/>
    </location>
</feature>
<feature type="region of interest" description="Disordered" evidence="1">
    <location>
        <begin position="21"/>
        <end position="43"/>
    </location>
</feature>
<keyword evidence="4" id="KW-1185">Reference proteome</keyword>
<keyword evidence="2" id="KW-0472">Membrane</keyword>
<protein>
    <submittedName>
        <fullName evidence="3">Uncharacterized protein</fullName>
    </submittedName>
</protein>
<keyword evidence="2" id="KW-1133">Transmembrane helix</keyword>
<dbReference type="EMBL" id="JBBMFS010000003">
    <property type="protein sequence ID" value="MEQ2554468.1"/>
    <property type="molecule type" value="Genomic_DNA"/>
</dbReference>
<feature type="compositionally biased region" description="Polar residues" evidence="1">
    <location>
        <begin position="21"/>
        <end position="42"/>
    </location>
</feature>
<gene>
    <name evidence="3" type="ORF">WMO37_05465</name>
</gene>
<evidence type="ECO:0000313" key="3">
    <source>
        <dbReference type="EMBL" id="MEQ2554468.1"/>
    </source>
</evidence>
<proteinExistence type="predicted"/>
<dbReference type="Proteomes" id="UP001546774">
    <property type="component" value="Unassembled WGS sequence"/>
</dbReference>
<evidence type="ECO:0000313" key="4">
    <source>
        <dbReference type="Proteomes" id="UP001546774"/>
    </source>
</evidence>
<keyword evidence="2" id="KW-0812">Transmembrane</keyword>
<reference evidence="3" key="1">
    <citation type="submission" date="2024-03" db="EMBL/GenBank/DDBJ databases">
        <title>Human intestinal bacterial collection.</title>
        <authorList>
            <person name="Pauvert C."/>
            <person name="Hitch T.C.A."/>
            <person name="Clavel T."/>
        </authorList>
    </citation>
    <scope>NUCLEOTIDE SEQUENCE [LARGE SCALE GENOMIC DNA]</scope>
    <source>
        <strain evidence="3">CLA-AA-H89B</strain>
    </source>
</reference>
<feature type="transmembrane region" description="Helical" evidence="2">
    <location>
        <begin position="73"/>
        <end position="92"/>
    </location>
</feature>
<comment type="caution">
    <text evidence="3">The sequence shown here is derived from an EMBL/GenBank/DDBJ whole genome shotgun (WGS) entry which is preliminary data.</text>
</comment>
<accession>A0ABV1H4T0</accession>
<organism evidence="3 4">
    <name type="scientific">Lachnospira intestinalis</name>
    <dbReference type="NCBI Taxonomy" id="3133158"/>
    <lineage>
        <taxon>Bacteria</taxon>
        <taxon>Bacillati</taxon>
        <taxon>Bacillota</taxon>
        <taxon>Clostridia</taxon>
        <taxon>Lachnospirales</taxon>
        <taxon>Lachnospiraceae</taxon>
        <taxon>Lachnospira</taxon>
    </lineage>
</organism>
<name>A0ABV1H4T0_9FIRM</name>
<sequence length="166" mass="18704">MTLKNSPVADDLLATPIARTSARSLSDSGSPDTDFTDVSSSKNGRDEDFNATLMQIQEFSHTLHERNQKRIKAGLWCIAIIPMIFLILLLHMESSKVVYLLLWVISLFLISAYLVTVAYIDDQMQKKLKQLGLDLKEGHDYLVQDLPSRLNNNLQSIITAAKEIKL</sequence>